<dbReference type="AlphaFoldDB" id="A0A0R1S5G1"/>
<proteinExistence type="predicted"/>
<evidence type="ECO:0000313" key="3">
    <source>
        <dbReference type="Proteomes" id="UP000052013"/>
    </source>
</evidence>
<reference evidence="2 3" key="1">
    <citation type="journal article" date="2015" name="Genome Announc.">
        <title>Expanding the biotechnology potential of lactobacilli through comparative genomics of 213 strains and associated genera.</title>
        <authorList>
            <person name="Sun Z."/>
            <person name="Harris H.M."/>
            <person name="McCann A."/>
            <person name="Guo C."/>
            <person name="Argimon S."/>
            <person name="Zhang W."/>
            <person name="Yang X."/>
            <person name="Jeffery I.B."/>
            <person name="Cooney J.C."/>
            <person name="Kagawa T.F."/>
            <person name="Liu W."/>
            <person name="Song Y."/>
            <person name="Salvetti E."/>
            <person name="Wrobel A."/>
            <person name="Rasinkangas P."/>
            <person name="Parkhill J."/>
            <person name="Rea M.C."/>
            <person name="O'Sullivan O."/>
            <person name="Ritari J."/>
            <person name="Douillard F.P."/>
            <person name="Paul Ross R."/>
            <person name="Yang R."/>
            <person name="Briner A.E."/>
            <person name="Felis G.E."/>
            <person name="de Vos W.M."/>
            <person name="Barrangou R."/>
            <person name="Klaenhammer T.R."/>
            <person name="Caufield P.W."/>
            <person name="Cui Y."/>
            <person name="Zhang H."/>
            <person name="O'Toole P.W."/>
        </authorList>
    </citation>
    <scope>NUCLEOTIDE SEQUENCE [LARGE SCALE GENOMIC DNA]</scope>
    <source>
        <strain evidence="2 3">DSM 14421</strain>
    </source>
</reference>
<dbReference type="STRING" id="1423739.FC85_GL001238"/>
<keyword evidence="1" id="KW-1133">Transmembrane helix</keyword>
<sequence>MNQPQRKSRPSRNPWKVAFLSLITLIIVGTLGLLIAIRLSSNVDQSVDKAYDNGTTPISAELNKAQLNQLSNYYLNKLQANSQKAKYHFEVADQGIVYGSVKLLGTNVDYSLFFDPKVLSNGNIELHATKMSLGRFPVPISFVLYNVKKAYHLPKWVQLIPNKKLIKLDIVHMNGPQGVNYRAKTINMSGKGQFAFDIILPKEVN</sequence>
<protein>
    <submittedName>
        <fullName evidence="2">Uncharacterized protein</fullName>
    </submittedName>
</protein>
<dbReference type="Proteomes" id="UP000052013">
    <property type="component" value="Unassembled WGS sequence"/>
</dbReference>
<dbReference type="PATRIC" id="fig|1423739.3.peg.1294"/>
<dbReference type="EMBL" id="AZEY01000093">
    <property type="protein sequence ID" value="KRL64223.1"/>
    <property type="molecule type" value="Genomic_DNA"/>
</dbReference>
<keyword evidence="1" id="KW-0812">Transmembrane</keyword>
<keyword evidence="1" id="KW-0472">Membrane</keyword>
<organism evidence="2 3">
    <name type="scientific">Lentilactobacillus diolivorans DSM 14421</name>
    <dbReference type="NCBI Taxonomy" id="1423739"/>
    <lineage>
        <taxon>Bacteria</taxon>
        <taxon>Bacillati</taxon>
        <taxon>Bacillota</taxon>
        <taxon>Bacilli</taxon>
        <taxon>Lactobacillales</taxon>
        <taxon>Lactobacillaceae</taxon>
        <taxon>Lentilactobacillus</taxon>
    </lineage>
</organism>
<gene>
    <name evidence="2" type="ORF">FC85_GL001238</name>
</gene>
<comment type="caution">
    <text evidence="2">The sequence shown here is derived from an EMBL/GenBank/DDBJ whole genome shotgun (WGS) entry which is preliminary data.</text>
</comment>
<accession>A0A0R1S5G1</accession>
<evidence type="ECO:0000256" key="1">
    <source>
        <dbReference type="SAM" id="Phobius"/>
    </source>
</evidence>
<feature type="transmembrane region" description="Helical" evidence="1">
    <location>
        <begin position="17"/>
        <end position="37"/>
    </location>
</feature>
<dbReference type="Pfam" id="PF09911">
    <property type="entry name" value="DUF2140"/>
    <property type="match status" value="1"/>
</dbReference>
<evidence type="ECO:0000313" key="2">
    <source>
        <dbReference type="EMBL" id="KRL64223.1"/>
    </source>
</evidence>
<dbReference type="InterPro" id="IPR018672">
    <property type="entry name" value="DUF2140"/>
</dbReference>
<dbReference type="RefSeq" id="WP_057865679.1">
    <property type="nucleotide sequence ID" value="NZ_AZEY01000093.1"/>
</dbReference>
<name>A0A0R1S5G1_9LACO</name>